<accession>C0W2U7</accession>
<evidence type="ECO:0000313" key="1">
    <source>
        <dbReference type="EMBL" id="EEH66948.1"/>
    </source>
</evidence>
<keyword evidence="2" id="KW-1185">Reference proteome</keyword>
<comment type="caution">
    <text evidence="1">The sequence shown here is derived from an EMBL/GenBank/DDBJ whole genome shotgun (WGS) entry which is preliminary data.</text>
</comment>
<dbReference type="Proteomes" id="UP000004778">
    <property type="component" value="Unassembled WGS sequence"/>
</dbReference>
<evidence type="ECO:0000313" key="2">
    <source>
        <dbReference type="Proteomes" id="UP000004778"/>
    </source>
</evidence>
<gene>
    <name evidence="1" type="ORF">HMPREF0058_0191</name>
</gene>
<sequence>MPEAAAPAAAAVVPTAVPVPAAGRPGAQGAPVGRFGDWYVRGRLVRALRGG</sequence>
<dbReference type="HOGENOM" id="CLU_3094704_0_0_11"/>
<protein>
    <submittedName>
        <fullName evidence="1">Uncharacterized protein</fullName>
    </submittedName>
</protein>
<name>C0W2U7_9ACTO</name>
<reference evidence="1 2" key="1">
    <citation type="submission" date="2009-01" db="EMBL/GenBank/DDBJ databases">
        <authorList>
            <person name="Qin X."/>
            <person name="Bachman B."/>
            <person name="Battles P."/>
            <person name="Bell A."/>
            <person name="Bess C."/>
            <person name="Bickham C."/>
            <person name="Chaboub L."/>
            <person name="Chen D."/>
            <person name="Coyle M."/>
            <person name="Deiros D.R."/>
            <person name="Dinh H."/>
            <person name="Forbes L."/>
            <person name="Fowler G."/>
            <person name="Francisco L."/>
            <person name="Fu Q."/>
            <person name="Gubbala S."/>
            <person name="Hale W."/>
            <person name="Han Y."/>
            <person name="Hemphill L."/>
            <person name="Highlander S.K."/>
            <person name="Hirani K."/>
            <person name="Hogues M."/>
            <person name="Jackson L."/>
            <person name="Jakkamsetti A."/>
            <person name="Javaid M."/>
            <person name="Jiang H."/>
            <person name="Korchina V."/>
            <person name="Kovar C."/>
            <person name="Lara F."/>
            <person name="Lee S."/>
            <person name="Mata R."/>
            <person name="Mathew T."/>
            <person name="Moen C."/>
            <person name="Morales K."/>
            <person name="Munidasa M."/>
            <person name="Nazareth L."/>
            <person name="Ngo R."/>
            <person name="Nguyen L."/>
            <person name="Okwuonu G."/>
            <person name="Ongeri F."/>
            <person name="Patil S."/>
            <person name="Petrosino J."/>
            <person name="Pham C."/>
            <person name="Pham P."/>
            <person name="Pu L.-L."/>
            <person name="Puazo M."/>
            <person name="Raj R."/>
            <person name="Reid J."/>
            <person name="Rouhana J."/>
            <person name="Saada N."/>
            <person name="Shang Y."/>
            <person name="Simmons D."/>
            <person name="Thornton R."/>
            <person name="Warren J."/>
            <person name="Weissenberger G."/>
            <person name="Zhang J."/>
            <person name="Zhang L."/>
            <person name="Zhou C."/>
            <person name="Zhu D."/>
            <person name="Muzny D."/>
            <person name="Worley K."/>
            <person name="Gibbs R."/>
        </authorList>
    </citation>
    <scope>NUCLEOTIDE SEQUENCE [LARGE SCALE GENOMIC DNA]</scope>
    <source>
        <strain evidence="1 2">DSM 15434</strain>
    </source>
</reference>
<organism evidence="1 2">
    <name type="scientific">Actinomyces urogenitalis DSM 15434</name>
    <dbReference type="NCBI Taxonomy" id="525246"/>
    <lineage>
        <taxon>Bacteria</taxon>
        <taxon>Bacillati</taxon>
        <taxon>Actinomycetota</taxon>
        <taxon>Actinomycetes</taxon>
        <taxon>Actinomycetales</taxon>
        <taxon>Actinomycetaceae</taxon>
        <taxon>Actinomyces</taxon>
    </lineage>
</organism>
<dbReference type="EMBL" id="ACFH01000009">
    <property type="protein sequence ID" value="EEH66948.1"/>
    <property type="molecule type" value="Genomic_DNA"/>
</dbReference>
<proteinExistence type="predicted"/>
<dbReference type="AlphaFoldDB" id="C0W2U7"/>